<proteinExistence type="predicted"/>
<keyword evidence="2" id="KW-0812">Transmembrane</keyword>
<feature type="region of interest" description="Disordered" evidence="1">
    <location>
        <begin position="375"/>
        <end position="433"/>
    </location>
</feature>
<gene>
    <name evidence="3" type="ORF">JOL79_11115</name>
</gene>
<dbReference type="Proteomes" id="UP000674234">
    <property type="component" value="Unassembled WGS sequence"/>
</dbReference>
<keyword evidence="4" id="KW-1185">Reference proteome</keyword>
<name>A0A940WJE7_9ACTN</name>
<protein>
    <recommendedName>
        <fullName evidence="5">DUF2637 domain-containing protein</fullName>
    </recommendedName>
</protein>
<dbReference type="EMBL" id="JAFCNB010000005">
    <property type="protein sequence ID" value="MBP2704362.1"/>
    <property type="molecule type" value="Genomic_DNA"/>
</dbReference>
<evidence type="ECO:0000313" key="4">
    <source>
        <dbReference type="Proteomes" id="UP000674234"/>
    </source>
</evidence>
<feature type="transmembrane region" description="Helical" evidence="2">
    <location>
        <begin position="94"/>
        <end position="112"/>
    </location>
</feature>
<dbReference type="RefSeq" id="WP_230984636.1">
    <property type="nucleotide sequence ID" value="NZ_JAFCNB010000005.1"/>
</dbReference>
<feature type="transmembrane region" description="Helical" evidence="2">
    <location>
        <begin position="17"/>
        <end position="38"/>
    </location>
</feature>
<dbReference type="AlphaFoldDB" id="A0A940WJE7"/>
<feature type="region of interest" description="Disordered" evidence="1">
    <location>
        <begin position="490"/>
        <end position="519"/>
    </location>
</feature>
<accession>A0A940WJE7</accession>
<feature type="transmembrane region" description="Helical" evidence="2">
    <location>
        <begin position="64"/>
        <end position="82"/>
    </location>
</feature>
<keyword evidence="2" id="KW-1133">Transmembrane helix</keyword>
<evidence type="ECO:0000256" key="2">
    <source>
        <dbReference type="SAM" id="Phobius"/>
    </source>
</evidence>
<evidence type="ECO:0008006" key="5">
    <source>
        <dbReference type="Google" id="ProtNLM"/>
    </source>
</evidence>
<comment type="caution">
    <text evidence="3">The sequence shown here is derived from an EMBL/GenBank/DDBJ whole genome shotgun (WGS) entry which is preliminary data.</text>
</comment>
<reference evidence="3" key="1">
    <citation type="submission" date="2021-02" db="EMBL/GenBank/DDBJ databases">
        <title>Draft genome sequence of Microbispora sp. RL4-1S isolated from rice leaves in Thailand.</title>
        <authorList>
            <person name="Muangham S."/>
            <person name="Duangmal K."/>
        </authorList>
    </citation>
    <scope>NUCLEOTIDE SEQUENCE</scope>
    <source>
        <strain evidence="3">RL4-1S</strain>
    </source>
</reference>
<feature type="compositionally biased region" description="Basic and acidic residues" evidence="1">
    <location>
        <begin position="421"/>
        <end position="433"/>
    </location>
</feature>
<evidence type="ECO:0000256" key="1">
    <source>
        <dbReference type="SAM" id="MobiDB-lite"/>
    </source>
</evidence>
<sequence>MQNLIDELRSVPPITQILLAVAALVLLTLAFVAFRIAVRATARAARVSIAGARRWAAARPAEDRLTIVAASIATGVSAQGMWRFSGDVLGFDGPLRLLLFAFIEVAVITSAVRARRNMRENYSAGIDGLAVWVLTCLSAVLSSMDARSVAEAVFRLAAPLVAAWLWERGMAIERHRITGRSRINWRLTPERVLVRVGLAEASDRTAGEVDVQRRLTRVALAAKKARDLREAGASDRSQRRALTRLQRAFAAADEHAALGRNQERQQLLRDEVAALYSGPQLLDVAPASAWVTPEQGAEEAAEMNPEAQAAIAAYEEWKRPKLMPFPLTPPRTLVVQNAAVPVSVGVSANGRPLNGHAKATSHTAPDPATVLLPALPASDPVSVGDPETWPLRDGDTLTITHTIGGPGREQPREDDDEERDEPSKPIKQRNREAEEWIRARCRGRAGVGRRPTWSEVGDRYGFSDGWGGRRVRAVQKRMIAQGYTFLDDGTVLAPSKSLPSEPDLGERNDTPQGPVSDVN</sequence>
<keyword evidence="2" id="KW-0472">Membrane</keyword>
<feature type="transmembrane region" description="Helical" evidence="2">
    <location>
        <begin position="124"/>
        <end position="142"/>
    </location>
</feature>
<feature type="compositionally biased region" description="Polar residues" evidence="1">
    <location>
        <begin position="510"/>
        <end position="519"/>
    </location>
</feature>
<evidence type="ECO:0000313" key="3">
    <source>
        <dbReference type="EMBL" id="MBP2704362.1"/>
    </source>
</evidence>
<organism evidence="3 4">
    <name type="scientific">Microbispora oryzae</name>
    <dbReference type="NCBI Taxonomy" id="2806554"/>
    <lineage>
        <taxon>Bacteria</taxon>
        <taxon>Bacillati</taxon>
        <taxon>Actinomycetota</taxon>
        <taxon>Actinomycetes</taxon>
        <taxon>Streptosporangiales</taxon>
        <taxon>Streptosporangiaceae</taxon>
        <taxon>Microbispora</taxon>
    </lineage>
</organism>